<sequence>MPAPMSFLLRIPPSLKATATLTALTFYTYTQTNVSISQSSTNTPPPTAPQNPPIESNFISKIKSKPYLHYSDTSRNQQGSTNTSNLGVPSKLRLLTVDLPRFKEMIDIKCSRNVENIYPSGTIIRKDKEGNKIQQTSLVKSLYSCGYQIEILETSISNIKGDNDTAYKEELKIRLLGHLPSFSSRMEKGGWFGKLVWGSEYKYWNKGGGECTPQAVVVDGGSMGDGKMLFLSSTCKTAKMPLIVINDPRASWSSSPPSPRSYDEELYESAKKTRARVKGDIVKKALRVKEGSAYERGKEEGQGREERRGRMQRRSDEKRWERKVEEKERIIRELRERLSGATGATNESEGQATTETTNNQGNPQSN</sequence>
<dbReference type="EMBL" id="BRXW01000607">
    <property type="protein sequence ID" value="GMH69382.1"/>
    <property type="molecule type" value="Genomic_DNA"/>
</dbReference>
<organism evidence="2 3">
    <name type="scientific">Triparma laevis f. longispina</name>
    <dbReference type="NCBI Taxonomy" id="1714387"/>
    <lineage>
        <taxon>Eukaryota</taxon>
        <taxon>Sar</taxon>
        <taxon>Stramenopiles</taxon>
        <taxon>Ochrophyta</taxon>
        <taxon>Bolidophyceae</taxon>
        <taxon>Parmales</taxon>
        <taxon>Triparmaceae</taxon>
        <taxon>Triparma</taxon>
    </lineage>
</organism>
<gene>
    <name evidence="2" type="ORF">TrLO_g2897</name>
</gene>
<evidence type="ECO:0000256" key="1">
    <source>
        <dbReference type="SAM" id="MobiDB-lite"/>
    </source>
</evidence>
<evidence type="ECO:0000313" key="3">
    <source>
        <dbReference type="Proteomes" id="UP001165122"/>
    </source>
</evidence>
<protein>
    <submittedName>
        <fullName evidence="2">Uncharacterized protein</fullName>
    </submittedName>
</protein>
<dbReference type="AlphaFoldDB" id="A0A9W7AH95"/>
<keyword evidence="3" id="KW-1185">Reference proteome</keyword>
<proteinExistence type="predicted"/>
<feature type="compositionally biased region" description="Pro residues" evidence="1">
    <location>
        <begin position="43"/>
        <end position="52"/>
    </location>
</feature>
<accession>A0A9W7AH95</accession>
<feature type="region of interest" description="Disordered" evidence="1">
    <location>
        <begin position="293"/>
        <end position="366"/>
    </location>
</feature>
<comment type="caution">
    <text evidence="2">The sequence shown here is derived from an EMBL/GenBank/DDBJ whole genome shotgun (WGS) entry which is preliminary data.</text>
</comment>
<feature type="region of interest" description="Disordered" evidence="1">
    <location>
        <begin position="36"/>
        <end position="55"/>
    </location>
</feature>
<reference evidence="3" key="1">
    <citation type="journal article" date="2023" name="Commun. Biol.">
        <title>Genome analysis of Parmales, the sister group of diatoms, reveals the evolutionary specialization of diatoms from phago-mixotrophs to photoautotrophs.</title>
        <authorList>
            <person name="Ban H."/>
            <person name="Sato S."/>
            <person name="Yoshikawa S."/>
            <person name="Yamada K."/>
            <person name="Nakamura Y."/>
            <person name="Ichinomiya M."/>
            <person name="Sato N."/>
            <person name="Blanc-Mathieu R."/>
            <person name="Endo H."/>
            <person name="Kuwata A."/>
            <person name="Ogata H."/>
        </authorList>
    </citation>
    <scope>NUCLEOTIDE SEQUENCE [LARGE SCALE GENOMIC DNA]</scope>
    <source>
        <strain evidence="3">NIES 3700</strain>
    </source>
</reference>
<feature type="compositionally biased region" description="Polar residues" evidence="1">
    <location>
        <begin position="342"/>
        <end position="366"/>
    </location>
</feature>
<dbReference type="OrthoDB" id="44590at2759"/>
<evidence type="ECO:0000313" key="2">
    <source>
        <dbReference type="EMBL" id="GMH69382.1"/>
    </source>
</evidence>
<name>A0A9W7AH95_9STRA</name>
<feature type="compositionally biased region" description="Basic and acidic residues" evidence="1">
    <location>
        <begin position="293"/>
        <end position="338"/>
    </location>
</feature>
<dbReference type="Proteomes" id="UP001165122">
    <property type="component" value="Unassembled WGS sequence"/>
</dbReference>